<accession>A0A108T569</accession>
<keyword evidence="2" id="KW-1185">Reference proteome</keyword>
<dbReference type="STRING" id="46506.AA415_02411"/>
<dbReference type="AlphaFoldDB" id="A0A108T569"/>
<dbReference type="EMBL" id="LRGC01000012">
    <property type="protein sequence ID" value="KWR53582.1"/>
    <property type="molecule type" value="Genomic_DNA"/>
</dbReference>
<organism evidence="1 2">
    <name type="scientific">Bacteroides stercoris</name>
    <dbReference type="NCBI Taxonomy" id="46506"/>
    <lineage>
        <taxon>Bacteria</taxon>
        <taxon>Pseudomonadati</taxon>
        <taxon>Bacteroidota</taxon>
        <taxon>Bacteroidia</taxon>
        <taxon>Bacteroidales</taxon>
        <taxon>Bacteroidaceae</taxon>
        <taxon>Bacteroides</taxon>
    </lineage>
</organism>
<dbReference type="PATRIC" id="fig|46506.5.peg.2587"/>
<dbReference type="Proteomes" id="UP000056419">
    <property type="component" value="Unassembled WGS sequence"/>
</dbReference>
<dbReference type="InterPro" id="IPR033410">
    <property type="entry name" value="DUF5119"/>
</dbReference>
<dbReference type="Pfam" id="PF17145">
    <property type="entry name" value="DUF5119"/>
    <property type="match status" value="1"/>
</dbReference>
<name>A0A108T569_BACSE</name>
<evidence type="ECO:0000313" key="2">
    <source>
        <dbReference type="Proteomes" id="UP000056419"/>
    </source>
</evidence>
<evidence type="ECO:0000313" key="1">
    <source>
        <dbReference type="EMBL" id="KWR53582.1"/>
    </source>
</evidence>
<reference evidence="1 2" key="1">
    <citation type="journal article" date="2016" name="BMC Genomics">
        <title>Type VI secretion systems of human gut Bacteroidales segregate into three genetic architectures, two of which are contained on mobile genetic elements.</title>
        <authorList>
            <person name="Coyne M.J."/>
            <person name="Roelofs K.G."/>
            <person name="Comstock L.E."/>
        </authorList>
    </citation>
    <scope>NUCLEOTIDE SEQUENCE [LARGE SCALE GENOMIC DNA]</scope>
    <source>
        <strain evidence="1 2">CL09T03C01</strain>
    </source>
</reference>
<comment type="caution">
    <text evidence="1">The sequence shown here is derived from an EMBL/GenBank/DDBJ whole genome shotgun (WGS) entry which is preliminary data.</text>
</comment>
<dbReference type="RefSeq" id="WP_060386150.1">
    <property type="nucleotide sequence ID" value="NZ_LRGC01000012.1"/>
</dbReference>
<dbReference type="PROSITE" id="PS51257">
    <property type="entry name" value="PROKAR_LIPOPROTEIN"/>
    <property type="match status" value="1"/>
</dbReference>
<sequence length="343" mass="37860">MKHKYSATFPLLCIVFLHITFLACERRGLTYYEVAEISLSVDWSLSGLDSKEADFGATVLFYPQTGGEPKVFLLGDRSGDKIRLPEGIYHVLLFNRSFNDFSNITFRGKEGYETLEACAGKIITRPDEGMRTLVSSPEELAVATMEGFEVTEKMLGNYGSTPYKQTTVHPEIIATGDDPCHIHLTPQKMTRKIIATFHIKGLNNVRSLTCRLDGVSESVFLATGKPSANTVIQEFVPSTYQFTPESPADGTISGTFEIFGLHTGSEHRIYIDALLTDGKTHFTESYDNVEVTETDDGQGTTTLRIEVNTGKIPDVEPETGSGSSFDVDVNGWENDINTDIPVI</sequence>
<evidence type="ECO:0008006" key="3">
    <source>
        <dbReference type="Google" id="ProtNLM"/>
    </source>
</evidence>
<protein>
    <recommendedName>
        <fullName evidence="3">DUF5119 domain-containing protein</fullName>
    </recommendedName>
</protein>
<gene>
    <name evidence="1" type="ORF">AA415_02411</name>
</gene>
<proteinExistence type="predicted"/>